<dbReference type="InterPro" id="IPR000210">
    <property type="entry name" value="BTB/POZ_dom"/>
</dbReference>
<keyword evidence="3" id="KW-1185">Reference proteome</keyword>
<organism evidence="2 3">
    <name type="scientific">Agrocybe pediades</name>
    <dbReference type="NCBI Taxonomy" id="84607"/>
    <lineage>
        <taxon>Eukaryota</taxon>
        <taxon>Fungi</taxon>
        <taxon>Dikarya</taxon>
        <taxon>Basidiomycota</taxon>
        <taxon>Agaricomycotina</taxon>
        <taxon>Agaricomycetes</taxon>
        <taxon>Agaricomycetidae</taxon>
        <taxon>Agaricales</taxon>
        <taxon>Agaricineae</taxon>
        <taxon>Strophariaceae</taxon>
        <taxon>Agrocybe</taxon>
    </lineage>
</organism>
<dbReference type="AlphaFoldDB" id="A0A8H4R221"/>
<feature type="domain" description="BTB" evidence="1">
    <location>
        <begin position="19"/>
        <end position="132"/>
    </location>
</feature>
<evidence type="ECO:0000313" key="2">
    <source>
        <dbReference type="EMBL" id="KAF4620934.1"/>
    </source>
</evidence>
<comment type="caution">
    <text evidence="2">The sequence shown here is derived from an EMBL/GenBank/DDBJ whole genome shotgun (WGS) entry which is preliminary data.</text>
</comment>
<dbReference type="Proteomes" id="UP000521872">
    <property type="component" value="Unassembled WGS sequence"/>
</dbReference>
<evidence type="ECO:0000313" key="3">
    <source>
        <dbReference type="Proteomes" id="UP000521872"/>
    </source>
</evidence>
<dbReference type="SUPFAM" id="SSF54695">
    <property type="entry name" value="POZ domain"/>
    <property type="match status" value="1"/>
</dbReference>
<dbReference type="EMBL" id="JAACJL010000015">
    <property type="protein sequence ID" value="KAF4620934.1"/>
    <property type="molecule type" value="Genomic_DNA"/>
</dbReference>
<protein>
    <recommendedName>
        <fullName evidence="1">BTB domain-containing protein</fullName>
    </recommendedName>
</protein>
<dbReference type="InterPro" id="IPR011333">
    <property type="entry name" value="SKP1/BTB/POZ_sf"/>
</dbReference>
<dbReference type="Gene3D" id="3.30.710.10">
    <property type="entry name" value="Potassium Channel Kv1.1, Chain A"/>
    <property type="match status" value="1"/>
</dbReference>
<name>A0A8H4R221_9AGAR</name>
<dbReference type="Pfam" id="PF00651">
    <property type="entry name" value="BTB"/>
    <property type="match status" value="1"/>
</dbReference>
<accession>A0A8H4R221</accession>
<proteinExistence type="predicted"/>
<evidence type="ECO:0000259" key="1">
    <source>
        <dbReference type="Pfam" id="PF00651"/>
    </source>
</evidence>
<reference evidence="2 3" key="1">
    <citation type="submission" date="2019-12" db="EMBL/GenBank/DDBJ databases">
        <authorList>
            <person name="Floudas D."/>
            <person name="Bentzer J."/>
            <person name="Ahren D."/>
            <person name="Johansson T."/>
            <person name="Persson P."/>
            <person name="Tunlid A."/>
        </authorList>
    </citation>
    <scope>NUCLEOTIDE SEQUENCE [LARGE SCALE GENOMIC DNA]</scope>
    <source>
        <strain evidence="2 3">CBS 102.39</strain>
    </source>
</reference>
<sequence length="263" mass="29713">MKATGSPSTSTPTSPSFFNTQNMKTIYLKVENTLFAVPRHVLNHPGTPFETMFTLPQPKDNGGKEPASEEDPIVLEGIAASDFEAFLHALYSLPRNMAAPKFAVDNDEYWFGVLKLATMWNFNELHQKAVEKTESIIKKKTPLEMIDLGRKYGVSDWVKNGYIALCSQEDLEPEELAGPQLGGLALDWKTIGTLLYIWGSSQRRTETECQRCYGRYQSVFEAPAPSLKEKERSKRTQAITDLVHQRFKQELDELRAFSNARAT</sequence>
<gene>
    <name evidence="2" type="ORF">D9613_001095</name>
</gene>